<sequence length="55" mass="6584">MDVQSTNYTLCVMESVINAENRTFANIKIIPNYKNILMFIEKLKSKLEFHERYLK</sequence>
<comment type="caution">
    <text evidence="1">The sequence shown here is derived from an EMBL/GenBank/DDBJ whole genome shotgun (WGS) entry which is preliminary data.</text>
</comment>
<keyword evidence="2" id="KW-1185">Reference proteome</keyword>
<reference evidence="1" key="1">
    <citation type="submission" date="2020-06" db="EMBL/GenBank/DDBJ databases">
        <title>Characterization of fructooligosaccharide metabolism and fructooligosaccharide-degrading enzymes in human commensal butyrate producers.</title>
        <authorList>
            <person name="Tanno H."/>
            <person name="Fujii T."/>
            <person name="Hirano K."/>
            <person name="Maeno S."/>
            <person name="Tonozuka T."/>
            <person name="Sakamoto M."/>
            <person name="Ohkuma M."/>
            <person name="Tochio T."/>
            <person name="Endo A."/>
        </authorList>
    </citation>
    <scope>NUCLEOTIDE SEQUENCE</scope>
    <source>
        <strain evidence="1">JCM 17466</strain>
    </source>
</reference>
<protein>
    <submittedName>
        <fullName evidence="1">Uncharacterized protein</fullName>
    </submittedName>
</protein>
<organism evidence="1 2">
    <name type="scientific">Anaerostipes butyraticus</name>
    <dbReference type="NCBI Taxonomy" id="645466"/>
    <lineage>
        <taxon>Bacteria</taxon>
        <taxon>Bacillati</taxon>
        <taxon>Bacillota</taxon>
        <taxon>Clostridia</taxon>
        <taxon>Lachnospirales</taxon>
        <taxon>Lachnospiraceae</taxon>
        <taxon>Anaerostipes</taxon>
    </lineage>
</organism>
<dbReference type="EMBL" id="BLYI01000047">
    <property type="protein sequence ID" value="GFO85839.1"/>
    <property type="molecule type" value="Genomic_DNA"/>
</dbReference>
<evidence type="ECO:0000313" key="1">
    <source>
        <dbReference type="EMBL" id="GFO85839.1"/>
    </source>
</evidence>
<accession>A0A916VD31</accession>
<name>A0A916VD31_9FIRM</name>
<gene>
    <name evidence="1" type="ORF">ANBU17_21860</name>
</gene>
<proteinExistence type="predicted"/>
<evidence type="ECO:0000313" key="2">
    <source>
        <dbReference type="Proteomes" id="UP000613208"/>
    </source>
</evidence>
<dbReference type="AlphaFoldDB" id="A0A916VD31"/>
<dbReference type="Proteomes" id="UP000613208">
    <property type="component" value="Unassembled WGS sequence"/>
</dbReference>